<dbReference type="OrthoDB" id="1532798at2759"/>
<dbReference type="FunCoup" id="A0A0G4G1M1">
    <property type="interactions" value="540"/>
</dbReference>
<protein>
    <recommendedName>
        <fullName evidence="4">Charged multivesicular body protein 2a</fullName>
    </recommendedName>
</protein>
<evidence type="ECO:0000313" key="2">
    <source>
        <dbReference type="EMBL" id="CEM21942.1"/>
    </source>
</evidence>
<dbReference type="AlphaFoldDB" id="A0A0G4G1M1"/>
<dbReference type="STRING" id="1169540.A0A0G4G1M1"/>
<feature type="region of interest" description="Disordered" evidence="1">
    <location>
        <begin position="1"/>
        <end position="23"/>
    </location>
</feature>
<evidence type="ECO:0008006" key="4">
    <source>
        <dbReference type="Google" id="ProtNLM"/>
    </source>
</evidence>
<dbReference type="Pfam" id="PF03357">
    <property type="entry name" value="Snf7"/>
    <property type="match status" value="1"/>
</dbReference>
<sequence length="220" mass="24780">MGEGQSKSLNEQLRSNKRQINRSIRELDRERMQLENGEKKLIGDIKTMANKGQMSSVKIMARDLVRTRKYKAKFYEMRSQLQAVNLRLQTVKSTQAMTESMKGVTKVMVRMNKQMNLPSLNKIMQEFMKENEKMGLTEEMMSDAVDDAMADTTDEEEEERIVAQVLDEIGVDLSGQLAAAPSGQLAAAQPMAVDAQASAQPMAVGEMEKSLEDRLNNLKK</sequence>
<proteinExistence type="predicted"/>
<gene>
    <name evidence="2" type="ORF">Vbra_21887</name>
</gene>
<dbReference type="VEuPathDB" id="CryptoDB:Vbra_21887"/>
<dbReference type="InterPro" id="IPR005024">
    <property type="entry name" value="Snf7_fam"/>
</dbReference>
<reference evidence="2 3" key="1">
    <citation type="submission" date="2014-11" db="EMBL/GenBank/DDBJ databases">
        <authorList>
            <person name="Zhu J."/>
            <person name="Qi W."/>
            <person name="Song R."/>
        </authorList>
    </citation>
    <scope>NUCLEOTIDE SEQUENCE [LARGE SCALE GENOMIC DNA]</scope>
</reference>
<dbReference type="Gene3D" id="6.10.140.1230">
    <property type="match status" value="1"/>
</dbReference>
<keyword evidence="3" id="KW-1185">Reference proteome</keyword>
<evidence type="ECO:0000313" key="3">
    <source>
        <dbReference type="Proteomes" id="UP000041254"/>
    </source>
</evidence>
<dbReference type="PANTHER" id="PTHR10476">
    <property type="entry name" value="CHARGED MULTIVESICULAR BODY PROTEIN"/>
    <property type="match status" value="1"/>
</dbReference>
<feature type="region of interest" description="Disordered" evidence="1">
    <location>
        <begin position="197"/>
        <end position="220"/>
    </location>
</feature>
<dbReference type="GO" id="GO:0007034">
    <property type="term" value="P:vacuolar transport"/>
    <property type="evidence" value="ECO:0007669"/>
    <property type="project" value="InterPro"/>
</dbReference>
<feature type="compositionally biased region" description="Basic and acidic residues" evidence="1">
    <location>
        <begin position="206"/>
        <end position="220"/>
    </location>
</feature>
<dbReference type="InParanoid" id="A0A0G4G1M1"/>
<evidence type="ECO:0000256" key="1">
    <source>
        <dbReference type="SAM" id="MobiDB-lite"/>
    </source>
</evidence>
<dbReference type="PhylomeDB" id="A0A0G4G1M1"/>
<dbReference type="Proteomes" id="UP000041254">
    <property type="component" value="Unassembled WGS sequence"/>
</dbReference>
<name>A0A0G4G1M1_VITBC</name>
<dbReference type="EMBL" id="CDMY01000546">
    <property type="protein sequence ID" value="CEM21942.1"/>
    <property type="molecule type" value="Genomic_DNA"/>
</dbReference>
<organism evidence="2 3">
    <name type="scientific">Vitrella brassicaformis (strain CCMP3155)</name>
    <dbReference type="NCBI Taxonomy" id="1169540"/>
    <lineage>
        <taxon>Eukaryota</taxon>
        <taxon>Sar</taxon>
        <taxon>Alveolata</taxon>
        <taxon>Colpodellida</taxon>
        <taxon>Vitrellaceae</taxon>
        <taxon>Vitrella</taxon>
    </lineage>
</organism>
<feature type="compositionally biased region" description="Polar residues" evidence="1">
    <location>
        <begin position="1"/>
        <end position="13"/>
    </location>
</feature>
<dbReference type="OMA" id="KMAKMNQ"/>
<accession>A0A0G4G1M1</accession>